<dbReference type="Gene3D" id="3.40.710.10">
    <property type="entry name" value="DD-peptidase/beta-lactamase superfamily"/>
    <property type="match status" value="1"/>
</dbReference>
<reference evidence="3" key="1">
    <citation type="journal article" date="2020" name="mSystems">
        <title>Genome- and Community-Level Interaction Insights into Carbon Utilization and Element Cycling Functions of Hydrothermarchaeota in Hydrothermal Sediment.</title>
        <authorList>
            <person name="Zhou Z."/>
            <person name="Liu Y."/>
            <person name="Xu W."/>
            <person name="Pan J."/>
            <person name="Luo Z.H."/>
            <person name="Li M."/>
        </authorList>
    </citation>
    <scope>NUCLEOTIDE SEQUENCE [LARGE SCALE GENOMIC DNA]</scope>
    <source>
        <strain evidence="3">SpSt-855</strain>
    </source>
</reference>
<accession>A0A7V4XQ67</accession>
<sequence length="375" mass="40880">MFPPKVTPPDSAREGASRFARAIDVLRSAINERAFPGASFGVYARGQMLALEGVGRFTYEPDAPAVTPSTVYDLASLTKVIATTSAAMLLHERGILKLQARVGDIMPGFVVGMAPGSGKEKVTLGMLLAHTSGLPGYARLFEEHPTPEGMLRAALKLPLTAAPGTRTEYSDIGFLLLGKAIEVLSGDYLARYCHRNIFSPLALHSLRFCPPETWKAFIPPTEIDNSFRHRTIQGEVQDENCAAMGGLAGHAGLFGSASDILRFAQTYLRKGRRQDDAKPLFRDETMHLFTARQPEPAGTTRALGWDTPSRPESSSGKYFGERAFGHLGYAGTSLWIDPEQDLAVVLLTNRTWPDRASQLIQQVRPAFHDAVVEAL</sequence>
<evidence type="ECO:0000259" key="2">
    <source>
        <dbReference type="Pfam" id="PF00144"/>
    </source>
</evidence>
<protein>
    <submittedName>
        <fullName evidence="3">Class A beta-lactamase-related serine hydrolase</fullName>
    </submittedName>
</protein>
<dbReference type="SUPFAM" id="SSF56601">
    <property type="entry name" value="beta-lactamase/transpeptidase-like"/>
    <property type="match status" value="1"/>
</dbReference>
<dbReference type="PANTHER" id="PTHR43283:SF11">
    <property type="entry name" value="BETA-LACTAMASE-RELATED DOMAIN-CONTAINING PROTEIN"/>
    <property type="match status" value="1"/>
</dbReference>
<keyword evidence="1 3" id="KW-0378">Hydrolase</keyword>
<dbReference type="InterPro" id="IPR012338">
    <property type="entry name" value="Beta-lactam/transpept-like"/>
</dbReference>
<dbReference type="GO" id="GO:0016787">
    <property type="term" value="F:hydrolase activity"/>
    <property type="evidence" value="ECO:0007669"/>
    <property type="project" value="UniProtKB-KW"/>
</dbReference>
<dbReference type="PANTHER" id="PTHR43283">
    <property type="entry name" value="BETA-LACTAMASE-RELATED"/>
    <property type="match status" value="1"/>
</dbReference>
<feature type="domain" description="Beta-lactamase-related" evidence="2">
    <location>
        <begin position="28"/>
        <end position="353"/>
    </location>
</feature>
<dbReference type="Pfam" id="PF00144">
    <property type="entry name" value="Beta-lactamase"/>
    <property type="match status" value="1"/>
</dbReference>
<dbReference type="InterPro" id="IPR001466">
    <property type="entry name" value="Beta-lactam-related"/>
</dbReference>
<comment type="caution">
    <text evidence="3">The sequence shown here is derived from an EMBL/GenBank/DDBJ whole genome shotgun (WGS) entry which is preliminary data.</text>
</comment>
<dbReference type="AlphaFoldDB" id="A0A7V4XQ67"/>
<evidence type="ECO:0000313" key="3">
    <source>
        <dbReference type="EMBL" id="HGY93139.1"/>
    </source>
</evidence>
<dbReference type="EMBL" id="DTKL01000005">
    <property type="protein sequence ID" value="HGY93139.1"/>
    <property type="molecule type" value="Genomic_DNA"/>
</dbReference>
<proteinExistence type="predicted"/>
<organism evidence="3">
    <name type="scientific">Acidobacterium capsulatum</name>
    <dbReference type="NCBI Taxonomy" id="33075"/>
    <lineage>
        <taxon>Bacteria</taxon>
        <taxon>Pseudomonadati</taxon>
        <taxon>Acidobacteriota</taxon>
        <taxon>Terriglobia</taxon>
        <taxon>Terriglobales</taxon>
        <taxon>Acidobacteriaceae</taxon>
        <taxon>Acidobacterium</taxon>
    </lineage>
</organism>
<gene>
    <name evidence="3" type="ORF">ENW50_00390</name>
</gene>
<dbReference type="InterPro" id="IPR050789">
    <property type="entry name" value="Diverse_Enzym_Activities"/>
</dbReference>
<evidence type="ECO:0000256" key="1">
    <source>
        <dbReference type="ARBA" id="ARBA00022801"/>
    </source>
</evidence>
<name>A0A7V4XQ67_9BACT</name>